<feature type="transmembrane region" description="Helical" evidence="8">
    <location>
        <begin position="35"/>
        <end position="57"/>
    </location>
</feature>
<dbReference type="PANTHER" id="PTHR30472:SF24">
    <property type="entry name" value="FERRIC ENTEROBACTIN TRANSPORT SYSTEM PERMEASE PROTEIN FEPG"/>
    <property type="match status" value="1"/>
</dbReference>
<dbReference type="GO" id="GO:0033214">
    <property type="term" value="P:siderophore-iron import into cell"/>
    <property type="evidence" value="ECO:0007669"/>
    <property type="project" value="TreeGrafter"/>
</dbReference>
<keyword evidence="10" id="KW-1185">Reference proteome</keyword>
<dbReference type="eggNOG" id="COG4779">
    <property type="taxonomic scope" value="Bacteria"/>
</dbReference>
<feature type="transmembrane region" description="Helical" evidence="8">
    <location>
        <begin position="92"/>
        <end position="110"/>
    </location>
</feature>
<dbReference type="GO" id="GO:0022857">
    <property type="term" value="F:transmembrane transporter activity"/>
    <property type="evidence" value="ECO:0007669"/>
    <property type="project" value="InterPro"/>
</dbReference>
<accession>A1R2A4</accession>
<evidence type="ECO:0000256" key="4">
    <source>
        <dbReference type="ARBA" id="ARBA00022475"/>
    </source>
</evidence>
<protein>
    <submittedName>
        <fullName evidence="9">Ferric enterobactin transport system, permease component</fullName>
    </submittedName>
</protein>
<evidence type="ECO:0000313" key="10">
    <source>
        <dbReference type="Proteomes" id="UP000000637"/>
    </source>
</evidence>
<dbReference type="SUPFAM" id="SSF81345">
    <property type="entry name" value="ABC transporter involved in vitamin B12 uptake, BtuC"/>
    <property type="match status" value="1"/>
</dbReference>
<organism evidence="9 10">
    <name type="scientific">Paenarthrobacter aurescens (strain TC1)</name>
    <dbReference type="NCBI Taxonomy" id="290340"/>
    <lineage>
        <taxon>Bacteria</taxon>
        <taxon>Bacillati</taxon>
        <taxon>Actinomycetota</taxon>
        <taxon>Actinomycetes</taxon>
        <taxon>Micrococcales</taxon>
        <taxon>Micrococcaceae</taxon>
        <taxon>Paenarthrobacter</taxon>
    </lineage>
</organism>
<feature type="transmembrane region" description="Helical" evidence="8">
    <location>
        <begin position="174"/>
        <end position="196"/>
    </location>
</feature>
<keyword evidence="6 8" id="KW-1133">Transmembrane helix</keyword>
<evidence type="ECO:0000313" key="9">
    <source>
        <dbReference type="EMBL" id="ABM08835.1"/>
    </source>
</evidence>
<feature type="transmembrane region" description="Helical" evidence="8">
    <location>
        <begin position="302"/>
        <end position="320"/>
    </location>
</feature>
<gene>
    <name evidence="9" type="primary">fepG</name>
    <name evidence="9" type="ordered locus">AAur_0558</name>
</gene>
<name>A1R2A4_PAEAT</name>
<feature type="transmembrane region" description="Helical" evidence="8">
    <location>
        <begin position="226"/>
        <end position="245"/>
    </location>
</feature>
<dbReference type="Gene3D" id="1.10.3470.10">
    <property type="entry name" value="ABC transporter involved in vitamin B12 uptake, BtuC"/>
    <property type="match status" value="1"/>
</dbReference>
<dbReference type="InterPro" id="IPR037294">
    <property type="entry name" value="ABC_BtuC-like"/>
</dbReference>
<dbReference type="HOGENOM" id="CLU_013016_1_1_11"/>
<dbReference type="RefSeq" id="WP_011773314.1">
    <property type="nucleotide sequence ID" value="NC_008711.1"/>
</dbReference>
<dbReference type="NCBIfam" id="NF007759">
    <property type="entry name" value="PRK10440.1"/>
    <property type="match status" value="1"/>
</dbReference>
<evidence type="ECO:0000256" key="6">
    <source>
        <dbReference type="ARBA" id="ARBA00022989"/>
    </source>
</evidence>
<dbReference type="OrthoDB" id="4455417at2"/>
<evidence type="ECO:0000256" key="2">
    <source>
        <dbReference type="ARBA" id="ARBA00007935"/>
    </source>
</evidence>
<dbReference type="EMBL" id="CP000474">
    <property type="protein sequence ID" value="ABM08835.1"/>
    <property type="molecule type" value="Genomic_DNA"/>
</dbReference>
<keyword evidence="5 8" id="KW-0812">Transmembrane</keyword>
<dbReference type="Pfam" id="PF01032">
    <property type="entry name" value="FecCD"/>
    <property type="match status" value="1"/>
</dbReference>
<keyword evidence="3" id="KW-0813">Transport</keyword>
<dbReference type="KEGG" id="aau:AAur_0558"/>
<dbReference type="Proteomes" id="UP000000637">
    <property type="component" value="Chromosome"/>
</dbReference>
<dbReference type="PANTHER" id="PTHR30472">
    <property type="entry name" value="FERRIC ENTEROBACTIN TRANSPORT SYSTEM PERMEASE PROTEIN"/>
    <property type="match status" value="1"/>
</dbReference>
<keyword evidence="4" id="KW-1003">Cell membrane</keyword>
<sequence>MSRLEPGRLEAGARVDFGRPTALVRNRTLSVRFDVRSILVCIPLVLAALTVAVVSLATGDYDVSVPQVLQAFTGDAPGLAQTIIMEWRLPRVLSALVFGAALGMSGGIFQSMTRNPLGSPDIIGFNTGAYTGALIVMLTVGGGYLGVAVGALVGGILTALAVYLLAYRRGSQGFRLIIVGIGISAMLAALNHWLILQAELEAALAAAVWGAGTLNGITWEQAAPAAVVVVVVGLSTLAVARRMQLLEMGDDAARALGVRAEPTRLLLLILGVALTAAVTAVAGPIAFVALAAPQLARRLTRSAGITLVPSAVMGAFLLVASDLAAQRLFAPIQLPVGVVTVCIGGIYLVWLLAKEARKS</sequence>
<evidence type="ECO:0000256" key="1">
    <source>
        <dbReference type="ARBA" id="ARBA00004651"/>
    </source>
</evidence>
<dbReference type="GO" id="GO:0005886">
    <property type="term" value="C:plasma membrane"/>
    <property type="evidence" value="ECO:0007669"/>
    <property type="project" value="UniProtKB-SubCell"/>
</dbReference>
<comment type="subcellular location">
    <subcellularLocation>
        <location evidence="1">Cell membrane</location>
        <topology evidence="1">Multi-pass membrane protein</topology>
    </subcellularLocation>
</comment>
<comment type="similarity">
    <text evidence="2">Belongs to the binding-protein-dependent transport system permease family. FecCD subfamily.</text>
</comment>
<feature type="transmembrane region" description="Helical" evidence="8">
    <location>
        <begin position="122"/>
        <end position="141"/>
    </location>
</feature>
<proteinExistence type="inferred from homology"/>
<feature type="transmembrane region" description="Helical" evidence="8">
    <location>
        <begin position="265"/>
        <end position="290"/>
    </location>
</feature>
<evidence type="ECO:0000256" key="5">
    <source>
        <dbReference type="ARBA" id="ARBA00022692"/>
    </source>
</evidence>
<keyword evidence="7 8" id="KW-0472">Membrane</keyword>
<evidence type="ECO:0000256" key="8">
    <source>
        <dbReference type="SAM" id="Phobius"/>
    </source>
</evidence>
<feature type="transmembrane region" description="Helical" evidence="8">
    <location>
        <begin position="147"/>
        <end position="167"/>
    </location>
</feature>
<dbReference type="STRING" id="290340.AAur_0558"/>
<dbReference type="AlphaFoldDB" id="A1R2A4"/>
<evidence type="ECO:0000256" key="7">
    <source>
        <dbReference type="ARBA" id="ARBA00023136"/>
    </source>
</evidence>
<evidence type="ECO:0000256" key="3">
    <source>
        <dbReference type="ARBA" id="ARBA00022448"/>
    </source>
</evidence>
<dbReference type="InterPro" id="IPR000522">
    <property type="entry name" value="ABC_transptr_permease_BtuC"/>
</dbReference>
<dbReference type="CDD" id="cd06550">
    <property type="entry name" value="TM_ABC_iron-siderophores_like"/>
    <property type="match status" value="1"/>
</dbReference>
<feature type="transmembrane region" description="Helical" evidence="8">
    <location>
        <begin position="332"/>
        <end position="353"/>
    </location>
</feature>
<dbReference type="FunFam" id="1.10.3470.10:FF:000001">
    <property type="entry name" value="Vitamin B12 ABC transporter permease BtuC"/>
    <property type="match status" value="1"/>
</dbReference>
<reference evidence="9 10" key="1">
    <citation type="journal article" date="2006" name="PLoS Genet.">
        <title>Secrets of soil survival revealed by the genome sequence of Arthrobacter aurescens TC1.</title>
        <authorList>
            <person name="Mongodin E.F."/>
            <person name="Shapir N."/>
            <person name="Daugherty S.C."/>
            <person name="DeBoy R.T."/>
            <person name="Emerson J.B."/>
            <person name="Shvartzbeyn A."/>
            <person name="Radune D."/>
            <person name="Vamathevan J."/>
            <person name="Riggs F."/>
            <person name="Grinberg V."/>
            <person name="Khouri H."/>
            <person name="Wackett L.P."/>
            <person name="Nelson K.E."/>
            <person name="Sadowsky M.J."/>
        </authorList>
    </citation>
    <scope>NUCLEOTIDE SEQUENCE [LARGE SCALE GENOMIC DNA]</scope>
    <source>
        <strain evidence="9 10">TC1</strain>
    </source>
</reference>